<proteinExistence type="predicted"/>
<protein>
    <submittedName>
        <fullName evidence="1">Uncharacterized protein</fullName>
    </submittedName>
</protein>
<dbReference type="Proteomes" id="UP001157160">
    <property type="component" value="Unassembled WGS sequence"/>
</dbReference>
<evidence type="ECO:0000313" key="2">
    <source>
        <dbReference type="Proteomes" id="UP001157160"/>
    </source>
</evidence>
<comment type="caution">
    <text evidence="1">The sequence shown here is derived from an EMBL/GenBank/DDBJ whole genome shotgun (WGS) entry which is preliminary data.</text>
</comment>
<evidence type="ECO:0000313" key="1">
    <source>
        <dbReference type="EMBL" id="GMA27498.1"/>
    </source>
</evidence>
<name>A0AA37UBA6_9MICO</name>
<dbReference type="AlphaFoldDB" id="A0AA37UBA6"/>
<dbReference type="EMBL" id="BSUL01000001">
    <property type="protein sequence ID" value="GMA27498.1"/>
    <property type="molecule type" value="Genomic_DNA"/>
</dbReference>
<keyword evidence="2" id="KW-1185">Reference proteome</keyword>
<reference evidence="1 2" key="1">
    <citation type="journal article" date="2014" name="Int. J. Syst. Evol. Microbiol.">
        <title>Complete genome sequence of Corynebacterium casei LMG S-19264T (=DSM 44701T), isolated from a smear-ripened cheese.</title>
        <authorList>
            <consortium name="US DOE Joint Genome Institute (JGI-PGF)"/>
            <person name="Walter F."/>
            <person name="Albersmeier A."/>
            <person name="Kalinowski J."/>
            <person name="Ruckert C."/>
        </authorList>
    </citation>
    <scope>NUCLEOTIDE SEQUENCE [LARGE SCALE GENOMIC DNA]</scope>
    <source>
        <strain evidence="1 2">NBRC 112289</strain>
    </source>
</reference>
<accession>A0AA37UBA6</accession>
<sequence>MHAVDVGDGAAARAHDVVVVVAHAPLVACGRAGRRDAAQQTGIGQRAEHHVDGLQCGARQLVGDRPMHLIGVGVRHRGERAQHREALLRDPQSARAQRLLEILPGVGMRGDGHEDQ</sequence>
<gene>
    <name evidence="1" type="ORF">GCM10025874_07510</name>
</gene>
<organism evidence="1 2">
    <name type="scientific">Arenivirga flava</name>
    <dbReference type="NCBI Taxonomy" id="1930060"/>
    <lineage>
        <taxon>Bacteria</taxon>
        <taxon>Bacillati</taxon>
        <taxon>Actinomycetota</taxon>
        <taxon>Actinomycetes</taxon>
        <taxon>Micrococcales</taxon>
        <taxon>Microbacteriaceae</taxon>
        <taxon>Arenivirga</taxon>
    </lineage>
</organism>